<dbReference type="InterPro" id="IPR051310">
    <property type="entry name" value="MCP_chemotaxis"/>
</dbReference>
<dbReference type="EMBL" id="JBHRTB010000010">
    <property type="protein sequence ID" value="MFC3141608.1"/>
    <property type="molecule type" value="Genomic_DNA"/>
</dbReference>
<name>A0ABV7GMW9_9RHOB</name>
<proteinExistence type="inferred from homology"/>
<comment type="similarity">
    <text evidence="2">Belongs to the methyl-accepting chemotaxis (MCP) protein family.</text>
</comment>
<dbReference type="PRINTS" id="PR00260">
    <property type="entry name" value="CHEMTRNSDUCR"/>
</dbReference>
<evidence type="ECO:0000259" key="5">
    <source>
        <dbReference type="PROSITE" id="PS50192"/>
    </source>
</evidence>
<evidence type="ECO:0000256" key="2">
    <source>
        <dbReference type="ARBA" id="ARBA00029447"/>
    </source>
</evidence>
<evidence type="ECO:0000313" key="7">
    <source>
        <dbReference type="EMBL" id="MFC3141608.1"/>
    </source>
</evidence>
<dbReference type="SMART" id="SM00283">
    <property type="entry name" value="MA"/>
    <property type="match status" value="1"/>
</dbReference>
<evidence type="ECO:0000313" key="8">
    <source>
        <dbReference type="Proteomes" id="UP001595632"/>
    </source>
</evidence>
<keyword evidence="1" id="KW-0145">Chemotaxis</keyword>
<dbReference type="InterPro" id="IPR000727">
    <property type="entry name" value="T_SNARE_dom"/>
</dbReference>
<dbReference type="PANTHER" id="PTHR43531:SF11">
    <property type="entry name" value="METHYL-ACCEPTING CHEMOTAXIS PROTEIN 3"/>
    <property type="match status" value="1"/>
</dbReference>
<evidence type="ECO:0000259" key="4">
    <source>
        <dbReference type="PROSITE" id="PS50111"/>
    </source>
</evidence>
<evidence type="ECO:0000256" key="3">
    <source>
        <dbReference type="PROSITE-ProRule" id="PRU00284"/>
    </source>
</evidence>
<keyword evidence="8" id="KW-1185">Reference proteome</keyword>
<dbReference type="Proteomes" id="UP001595632">
    <property type="component" value="Unassembled WGS sequence"/>
</dbReference>
<dbReference type="PROSITE" id="PS50192">
    <property type="entry name" value="T_SNARE"/>
    <property type="match status" value="1"/>
</dbReference>
<feature type="domain" description="T-SNARE coiled-coil homology" evidence="5">
    <location>
        <begin position="196"/>
        <end position="258"/>
    </location>
</feature>
<keyword evidence="3" id="KW-0807">Transducer</keyword>
<feature type="domain" description="HAMP" evidence="6">
    <location>
        <begin position="157"/>
        <end position="200"/>
    </location>
</feature>
<comment type="caution">
    <text evidence="7">The sequence shown here is derived from an EMBL/GenBank/DDBJ whole genome shotgun (WGS) entry which is preliminary data.</text>
</comment>
<dbReference type="PROSITE" id="PS50885">
    <property type="entry name" value="HAMP"/>
    <property type="match status" value="1"/>
</dbReference>
<dbReference type="Gene3D" id="1.10.287.950">
    <property type="entry name" value="Methyl-accepting chemotaxis protein"/>
    <property type="match status" value="1"/>
</dbReference>
<sequence>MSVSIRDVVKPWGDADRRVGEQVHDLVLPRLRDILLSAYRQVDASMPAVPDDLYAAEKAKFGFIARGDFSDDYFALQSQLAENIASMTDYATYLRGYAVYCGKMVAELLDASQDETAENRNRMAESAIASVFADLTVTMGEYFRKEAEEDARARAVLGKALNALADRDLTYRVGDDAPAKIADARADFNAATESLESTMTGIAGSTEEVSGSVSEIARAISELADRTEEQARMLEQTVSSVDQVSDAMRTNADTARRANGAAAEATTLVGRSGEVMAQANTAMGAISNSSREIEKIVSVIDEISMQTNLLALNAAVEAARAGDAGSGFAVVAQEVRQLAQRTAENARNIRDLIETSSDHVGRGEKVLKEVGVTLDSTSERVKEINGLMADIANRTETQATAFGRINESVTNIETLTQRNAAMAEETHAAVVGLDGSSARLGEMVGQFRLSDATWPDEGDMKAKAG</sequence>
<dbReference type="InterPro" id="IPR003660">
    <property type="entry name" value="HAMP_dom"/>
</dbReference>
<evidence type="ECO:0000256" key="1">
    <source>
        <dbReference type="ARBA" id="ARBA00022500"/>
    </source>
</evidence>
<dbReference type="Pfam" id="PF00015">
    <property type="entry name" value="MCPsignal"/>
    <property type="match status" value="1"/>
</dbReference>
<accession>A0ABV7GMW9</accession>
<organism evidence="7 8">
    <name type="scientific">Psychromarinibacter halotolerans</name>
    <dbReference type="NCBI Taxonomy" id="1775175"/>
    <lineage>
        <taxon>Bacteria</taxon>
        <taxon>Pseudomonadati</taxon>
        <taxon>Pseudomonadota</taxon>
        <taxon>Alphaproteobacteria</taxon>
        <taxon>Rhodobacterales</taxon>
        <taxon>Paracoccaceae</taxon>
        <taxon>Psychromarinibacter</taxon>
    </lineage>
</organism>
<dbReference type="InterPro" id="IPR004089">
    <property type="entry name" value="MCPsignal_dom"/>
</dbReference>
<feature type="domain" description="Methyl-accepting transducer" evidence="4">
    <location>
        <begin position="205"/>
        <end position="434"/>
    </location>
</feature>
<reference evidence="8" key="1">
    <citation type="journal article" date="2019" name="Int. J. Syst. Evol. Microbiol.">
        <title>The Global Catalogue of Microorganisms (GCM) 10K type strain sequencing project: providing services to taxonomists for standard genome sequencing and annotation.</title>
        <authorList>
            <consortium name="The Broad Institute Genomics Platform"/>
            <consortium name="The Broad Institute Genome Sequencing Center for Infectious Disease"/>
            <person name="Wu L."/>
            <person name="Ma J."/>
        </authorList>
    </citation>
    <scope>NUCLEOTIDE SEQUENCE [LARGE SCALE GENOMIC DNA]</scope>
    <source>
        <strain evidence="8">KCTC 52366</strain>
    </source>
</reference>
<dbReference type="PROSITE" id="PS50111">
    <property type="entry name" value="CHEMOTAXIS_TRANSDUC_2"/>
    <property type="match status" value="1"/>
</dbReference>
<dbReference type="InterPro" id="IPR004090">
    <property type="entry name" value="Chemotax_Me-accpt_rcpt"/>
</dbReference>
<gene>
    <name evidence="7" type="ORF">ACFOGP_02760</name>
</gene>
<protein>
    <submittedName>
        <fullName evidence="7">Methyl-accepting chemotaxis protein</fullName>
    </submittedName>
</protein>
<dbReference type="SUPFAM" id="SSF58104">
    <property type="entry name" value="Methyl-accepting chemotaxis protein (MCP) signaling domain"/>
    <property type="match status" value="1"/>
</dbReference>
<dbReference type="RefSeq" id="WP_275632134.1">
    <property type="nucleotide sequence ID" value="NZ_JARGYD010000002.1"/>
</dbReference>
<dbReference type="CDD" id="cd11386">
    <property type="entry name" value="MCP_signal"/>
    <property type="match status" value="1"/>
</dbReference>
<evidence type="ECO:0000259" key="6">
    <source>
        <dbReference type="PROSITE" id="PS50885"/>
    </source>
</evidence>
<dbReference type="PANTHER" id="PTHR43531">
    <property type="entry name" value="PROTEIN ICFG"/>
    <property type="match status" value="1"/>
</dbReference>